<dbReference type="EMBL" id="CAACVG010011785">
    <property type="protein sequence ID" value="VEN58855.1"/>
    <property type="molecule type" value="Genomic_DNA"/>
</dbReference>
<organism evidence="2 3">
    <name type="scientific">Callosobruchus maculatus</name>
    <name type="common">Southern cowpea weevil</name>
    <name type="synonym">Pulse bruchid</name>
    <dbReference type="NCBI Taxonomy" id="64391"/>
    <lineage>
        <taxon>Eukaryota</taxon>
        <taxon>Metazoa</taxon>
        <taxon>Ecdysozoa</taxon>
        <taxon>Arthropoda</taxon>
        <taxon>Hexapoda</taxon>
        <taxon>Insecta</taxon>
        <taxon>Pterygota</taxon>
        <taxon>Neoptera</taxon>
        <taxon>Endopterygota</taxon>
        <taxon>Coleoptera</taxon>
        <taxon>Polyphaga</taxon>
        <taxon>Cucujiformia</taxon>
        <taxon>Chrysomeloidea</taxon>
        <taxon>Chrysomelidae</taxon>
        <taxon>Bruchinae</taxon>
        <taxon>Bruchini</taxon>
        <taxon>Callosobruchus</taxon>
    </lineage>
</organism>
<protein>
    <submittedName>
        <fullName evidence="2">Uncharacterized protein</fullName>
    </submittedName>
</protein>
<gene>
    <name evidence="2" type="ORF">CALMAC_LOCUS17094</name>
</gene>
<keyword evidence="1" id="KW-0812">Transmembrane</keyword>
<accession>A0A653DF71</accession>
<keyword evidence="1" id="KW-0472">Membrane</keyword>
<dbReference type="Proteomes" id="UP000410492">
    <property type="component" value="Unassembled WGS sequence"/>
</dbReference>
<keyword evidence="3" id="KW-1185">Reference proteome</keyword>
<proteinExistence type="predicted"/>
<reference evidence="2 3" key="1">
    <citation type="submission" date="2019-01" db="EMBL/GenBank/DDBJ databases">
        <authorList>
            <person name="Sayadi A."/>
        </authorList>
    </citation>
    <scope>NUCLEOTIDE SEQUENCE [LARGE SCALE GENOMIC DNA]</scope>
</reference>
<name>A0A653DF71_CALMS</name>
<evidence type="ECO:0000313" key="2">
    <source>
        <dbReference type="EMBL" id="VEN58855.1"/>
    </source>
</evidence>
<keyword evidence="1" id="KW-1133">Transmembrane helix</keyword>
<feature type="transmembrane region" description="Helical" evidence="1">
    <location>
        <begin position="6"/>
        <end position="24"/>
    </location>
</feature>
<evidence type="ECO:0000256" key="1">
    <source>
        <dbReference type="SAM" id="Phobius"/>
    </source>
</evidence>
<sequence length="78" mass="9225">MREPPKFWRVALLLYWIYCDIGIYKPIRIQVALLGSKFSPNFRYHLYGVKIYHSLVRPTKGKQVLAVILPEPFFIFAP</sequence>
<dbReference type="AlphaFoldDB" id="A0A653DF71"/>
<evidence type="ECO:0000313" key="3">
    <source>
        <dbReference type="Proteomes" id="UP000410492"/>
    </source>
</evidence>